<evidence type="ECO:0000259" key="4">
    <source>
        <dbReference type="PROSITE" id="PS01031"/>
    </source>
</evidence>
<proteinExistence type="inferred from homology"/>
<evidence type="ECO:0000256" key="2">
    <source>
        <dbReference type="PROSITE-ProRule" id="PRU00285"/>
    </source>
</evidence>
<feature type="domain" description="SHSP" evidence="4">
    <location>
        <begin position="38"/>
        <end position="164"/>
    </location>
</feature>
<sequence length="164" mass="18438">MSLNRVFTNVFPELRQALAMIEEPFAAAARHNGGAFTSFRSVYSPAIDLSESNTGYILEAELPGVSKDKIEIEFTDDNTLVLKSNVEETNPEIKNEGEQSIVQSDDKKYWTRERVASSFERRIKFPGRVDPEAIKANYKDGILTIDIPKIVTEQNQIKKIAIDG</sequence>
<dbReference type="CDD" id="cd06464">
    <property type="entry name" value="ACD_sHsps-like"/>
    <property type="match status" value="1"/>
</dbReference>
<comment type="caution">
    <text evidence="5">The sequence shown here is derived from an EMBL/GenBank/DDBJ whole genome shotgun (WGS) entry which is preliminary data.</text>
</comment>
<comment type="similarity">
    <text evidence="2 3">Belongs to the small heat shock protein (HSP20) family.</text>
</comment>
<reference evidence="5 6" key="1">
    <citation type="submission" date="2023-04" db="EMBL/GenBank/DDBJ databases">
        <title>Genome of Basidiobolus ranarum AG-B5.</title>
        <authorList>
            <person name="Stajich J.E."/>
            <person name="Carter-House D."/>
            <person name="Gryganskyi A."/>
        </authorList>
    </citation>
    <scope>NUCLEOTIDE SEQUENCE [LARGE SCALE GENOMIC DNA]</scope>
    <source>
        <strain evidence="5 6">AG-B5</strain>
    </source>
</reference>
<dbReference type="PANTHER" id="PTHR11527">
    <property type="entry name" value="HEAT-SHOCK PROTEIN 20 FAMILY MEMBER"/>
    <property type="match status" value="1"/>
</dbReference>
<dbReference type="InterPro" id="IPR031107">
    <property type="entry name" value="Small_HSP"/>
</dbReference>
<accession>A0ABR2VZD0</accession>
<evidence type="ECO:0000256" key="1">
    <source>
        <dbReference type="ARBA" id="ARBA00023016"/>
    </source>
</evidence>
<evidence type="ECO:0000256" key="3">
    <source>
        <dbReference type="RuleBase" id="RU003616"/>
    </source>
</evidence>
<protein>
    <recommendedName>
        <fullName evidence="4">SHSP domain-containing protein</fullName>
    </recommendedName>
</protein>
<dbReference type="Pfam" id="PF00011">
    <property type="entry name" value="HSP20"/>
    <property type="match status" value="1"/>
</dbReference>
<evidence type="ECO:0000313" key="6">
    <source>
        <dbReference type="Proteomes" id="UP001479436"/>
    </source>
</evidence>
<evidence type="ECO:0000313" key="5">
    <source>
        <dbReference type="EMBL" id="KAK9711293.1"/>
    </source>
</evidence>
<dbReference type="Proteomes" id="UP001479436">
    <property type="component" value="Unassembled WGS sequence"/>
</dbReference>
<keyword evidence="1" id="KW-0346">Stress response</keyword>
<dbReference type="SUPFAM" id="SSF49764">
    <property type="entry name" value="HSP20-like chaperones"/>
    <property type="match status" value="1"/>
</dbReference>
<dbReference type="PROSITE" id="PS01031">
    <property type="entry name" value="SHSP"/>
    <property type="match status" value="1"/>
</dbReference>
<dbReference type="InterPro" id="IPR002068">
    <property type="entry name" value="A-crystallin/Hsp20_dom"/>
</dbReference>
<gene>
    <name evidence="5" type="ORF">K7432_007928</name>
</gene>
<organism evidence="5 6">
    <name type="scientific">Basidiobolus ranarum</name>
    <dbReference type="NCBI Taxonomy" id="34480"/>
    <lineage>
        <taxon>Eukaryota</taxon>
        <taxon>Fungi</taxon>
        <taxon>Fungi incertae sedis</taxon>
        <taxon>Zoopagomycota</taxon>
        <taxon>Entomophthoromycotina</taxon>
        <taxon>Basidiobolomycetes</taxon>
        <taxon>Basidiobolales</taxon>
        <taxon>Basidiobolaceae</taxon>
        <taxon>Basidiobolus</taxon>
    </lineage>
</organism>
<dbReference type="EMBL" id="JASJQH010007291">
    <property type="protein sequence ID" value="KAK9711293.1"/>
    <property type="molecule type" value="Genomic_DNA"/>
</dbReference>
<dbReference type="Gene3D" id="2.60.40.790">
    <property type="match status" value="1"/>
</dbReference>
<keyword evidence="6" id="KW-1185">Reference proteome</keyword>
<dbReference type="InterPro" id="IPR008978">
    <property type="entry name" value="HSP20-like_chaperone"/>
</dbReference>
<name>A0ABR2VZD0_9FUNG</name>